<feature type="binding site" evidence="6">
    <location>
        <position position="243"/>
    </location>
    <ligand>
        <name>K(+)</name>
        <dbReference type="ChEBI" id="CHEBI:29103"/>
    </ligand>
</feature>
<feature type="domain" description="TrmE-type G" evidence="8">
    <location>
        <begin position="214"/>
        <end position="366"/>
    </location>
</feature>
<evidence type="ECO:0000256" key="3">
    <source>
        <dbReference type="ARBA" id="ARBA00022741"/>
    </source>
</evidence>
<dbReference type="Pfam" id="PF12631">
    <property type="entry name" value="MnmE_helical"/>
    <property type="match status" value="1"/>
</dbReference>
<sequence length="443" mass="46135">MPDGTICAIATPPGRGGIGVIRVSGEAAGDCLSGLAGRLPEPRTASLRTLRDADGNPLDQGLVLWFPGPDSFTGEDVAEFHGHGGPVVMDRLLRRLIELGASLAEPGEFSQRAFLNGRMDLTRAEAIADLIAAGSEAAASAAMRSLEGAFAHRIQDLVEQLTELRVHLESSIDFIDEPLDGLAIDRLADRIEAVGEAVRAAREAARSGQQLQEGARVVIAGAPNAGKSSLMNALLGRDAAIVTELAGTTRDVLDAHLHLDGLPVQVMDTAGLRTGAGVVEAEGIRRAHQAMAEADHILLVVDDRNPGDDDGLGAAWPASAAALTRVYNKIDLTHRPPGVGDDGVAVSALTGAGLDGLKSHLRGVLGVRAGDEAVFTARRRHLQALDEAAAAIDEAVSAARAGYGEELVAESLRCAQDRLGQITGAVTTEDLLGRIFSTFCIGK</sequence>
<keyword evidence="4 6" id="KW-0630">Potassium</keyword>
<dbReference type="Gene3D" id="1.20.120.430">
    <property type="entry name" value="tRNA modification GTPase MnmE domain 2"/>
    <property type="match status" value="1"/>
</dbReference>
<dbReference type="EC" id="3.6.-.-" evidence="6"/>
<evidence type="ECO:0000256" key="1">
    <source>
        <dbReference type="ARBA" id="ARBA00011043"/>
    </source>
</evidence>
<feature type="binding site" evidence="6">
    <location>
        <position position="224"/>
    </location>
    <ligand>
        <name>K(+)</name>
        <dbReference type="ChEBI" id="CHEBI:29103"/>
    </ligand>
</feature>
<dbReference type="InterPro" id="IPR027368">
    <property type="entry name" value="MnmE_dom2"/>
</dbReference>
<dbReference type="InterPro" id="IPR031168">
    <property type="entry name" value="G_TrmE"/>
</dbReference>
<keyword evidence="6" id="KW-0479">Metal-binding</keyword>
<evidence type="ECO:0000313" key="9">
    <source>
        <dbReference type="EMBL" id="MEX0469502.1"/>
    </source>
</evidence>
<feature type="binding site" evidence="6">
    <location>
        <begin position="243"/>
        <end position="249"/>
    </location>
    <ligand>
        <name>GTP</name>
        <dbReference type="ChEBI" id="CHEBI:37565"/>
    </ligand>
</feature>
<proteinExistence type="inferred from homology"/>
<dbReference type="RefSeq" id="WP_367959175.1">
    <property type="nucleotide sequence ID" value="NZ_JBAKFH010000001.1"/>
</dbReference>
<accession>A0ABV3TCZ8</accession>
<dbReference type="Gene3D" id="3.40.50.300">
    <property type="entry name" value="P-loop containing nucleotide triphosphate hydrolases"/>
    <property type="match status" value="1"/>
</dbReference>
<keyword evidence="3 6" id="KW-0547">Nucleotide-binding</keyword>
<comment type="subcellular location">
    <subcellularLocation>
        <location evidence="6">Cytoplasm</location>
    </subcellularLocation>
</comment>
<dbReference type="InterPro" id="IPR027266">
    <property type="entry name" value="TrmE/GcvT-like"/>
</dbReference>
<keyword evidence="6 9" id="KW-0378">Hydrolase</keyword>
<dbReference type="HAMAP" id="MF_00379">
    <property type="entry name" value="GTPase_MnmE"/>
    <property type="match status" value="1"/>
</dbReference>
<dbReference type="NCBIfam" id="NF003661">
    <property type="entry name" value="PRK05291.1-3"/>
    <property type="match status" value="1"/>
</dbReference>
<dbReference type="GO" id="GO:0016787">
    <property type="term" value="F:hydrolase activity"/>
    <property type="evidence" value="ECO:0007669"/>
    <property type="project" value="UniProtKB-KW"/>
</dbReference>
<dbReference type="InterPro" id="IPR006073">
    <property type="entry name" value="GTP-bd"/>
</dbReference>
<comment type="cofactor">
    <cofactor evidence="6">
        <name>K(+)</name>
        <dbReference type="ChEBI" id="CHEBI:29103"/>
    </cofactor>
    <text evidence="6">Binds 1 potassium ion per subunit.</text>
</comment>
<protein>
    <recommendedName>
        <fullName evidence="6">tRNA modification GTPase MnmE</fullName>
        <ecNumber evidence="6">3.6.-.-</ecNumber>
    </recommendedName>
</protein>
<comment type="function">
    <text evidence="6">Exhibits a very high intrinsic GTPase hydrolysis rate. Involved in the addition of a carboxymethylaminomethyl (cmnm) group at the wobble position (U34) of certain tRNAs, forming tRNA-cmnm(5)s(2)U34.</text>
</comment>
<comment type="subunit">
    <text evidence="6">Homodimer. Heterotetramer of two MnmE and two MnmG subunits.</text>
</comment>
<organism evidence="9 10">
    <name type="scientific">Spiribacter pallidus</name>
    <dbReference type="NCBI Taxonomy" id="1987936"/>
    <lineage>
        <taxon>Bacteria</taxon>
        <taxon>Pseudomonadati</taxon>
        <taxon>Pseudomonadota</taxon>
        <taxon>Gammaproteobacteria</taxon>
        <taxon>Chromatiales</taxon>
        <taxon>Ectothiorhodospiraceae</taxon>
        <taxon>Spiribacter</taxon>
    </lineage>
</organism>
<dbReference type="SUPFAM" id="SSF116878">
    <property type="entry name" value="TrmE connector domain"/>
    <property type="match status" value="1"/>
</dbReference>
<keyword evidence="2 6" id="KW-0819">tRNA processing</keyword>
<feature type="binding site" evidence="6">
    <location>
        <position position="443"/>
    </location>
    <ligand>
        <name>(6S)-5-formyl-5,6,7,8-tetrahydrofolate</name>
        <dbReference type="ChEBI" id="CHEBI:57457"/>
    </ligand>
</feature>
<evidence type="ECO:0000256" key="5">
    <source>
        <dbReference type="ARBA" id="ARBA00023134"/>
    </source>
</evidence>
<evidence type="ECO:0000259" key="8">
    <source>
        <dbReference type="PROSITE" id="PS51709"/>
    </source>
</evidence>
<dbReference type="InterPro" id="IPR027417">
    <property type="entry name" value="P-loop_NTPase"/>
</dbReference>
<dbReference type="InterPro" id="IPR018948">
    <property type="entry name" value="GTP-bd_TrmE_N"/>
</dbReference>
<keyword evidence="5 6" id="KW-0342">GTP-binding</keyword>
<dbReference type="CDD" id="cd04164">
    <property type="entry name" value="trmE"/>
    <property type="match status" value="1"/>
</dbReference>
<dbReference type="Pfam" id="PF01926">
    <property type="entry name" value="MMR_HSR1"/>
    <property type="match status" value="1"/>
</dbReference>
<dbReference type="Pfam" id="PF10396">
    <property type="entry name" value="TrmE_N"/>
    <property type="match status" value="1"/>
</dbReference>
<evidence type="ECO:0000256" key="4">
    <source>
        <dbReference type="ARBA" id="ARBA00022958"/>
    </source>
</evidence>
<dbReference type="CDD" id="cd14858">
    <property type="entry name" value="TrmE_N"/>
    <property type="match status" value="1"/>
</dbReference>
<feature type="binding site" evidence="6">
    <location>
        <position position="22"/>
    </location>
    <ligand>
        <name>(6S)-5-formyl-5,6,7,8-tetrahydrofolate</name>
        <dbReference type="ChEBI" id="CHEBI:57457"/>
    </ligand>
</feature>
<dbReference type="NCBIfam" id="TIGR00450">
    <property type="entry name" value="mnmE_trmE_thdF"/>
    <property type="match status" value="1"/>
</dbReference>
<dbReference type="Proteomes" id="UP001556709">
    <property type="component" value="Unassembled WGS sequence"/>
</dbReference>
<keyword evidence="6" id="KW-0460">Magnesium</keyword>
<feature type="binding site" evidence="6">
    <location>
        <position position="249"/>
    </location>
    <ligand>
        <name>Mg(2+)</name>
        <dbReference type="ChEBI" id="CHEBI:18420"/>
    </ligand>
</feature>
<feature type="binding site" evidence="6">
    <location>
        <position position="118"/>
    </location>
    <ligand>
        <name>(6S)-5-formyl-5,6,7,8-tetrahydrofolate</name>
        <dbReference type="ChEBI" id="CHEBI:57457"/>
    </ligand>
</feature>
<dbReference type="PANTHER" id="PTHR42714:SF2">
    <property type="entry name" value="TRNA MODIFICATION GTPASE GTPBP3, MITOCHONDRIAL"/>
    <property type="match status" value="1"/>
</dbReference>
<evidence type="ECO:0000256" key="7">
    <source>
        <dbReference type="RuleBase" id="RU003313"/>
    </source>
</evidence>
<dbReference type="Gene3D" id="3.30.1360.120">
    <property type="entry name" value="Probable tRNA modification gtpase trme, domain 1"/>
    <property type="match status" value="1"/>
</dbReference>
<evidence type="ECO:0000313" key="10">
    <source>
        <dbReference type="Proteomes" id="UP001556709"/>
    </source>
</evidence>
<keyword evidence="6" id="KW-0963">Cytoplasm</keyword>
<dbReference type="InterPro" id="IPR004520">
    <property type="entry name" value="GTPase_MnmE"/>
</dbReference>
<dbReference type="SUPFAM" id="SSF52540">
    <property type="entry name" value="P-loop containing nucleoside triphosphate hydrolases"/>
    <property type="match status" value="1"/>
</dbReference>
<comment type="caution">
    <text evidence="6">Lacks conserved residue(s) required for the propagation of feature annotation.</text>
</comment>
<dbReference type="NCBIfam" id="TIGR00231">
    <property type="entry name" value="small_GTP"/>
    <property type="match status" value="1"/>
</dbReference>
<feature type="binding site" evidence="6">
    <location>
        <position position="79"/>
    </location>
    <ligand>
        <name>(6S)-5-formyl-5,6,7,8-tetrahydrofolate</name>
        <dbReference type="ChEBI" id="CHEBI:57457"/>
    </ligand>
</feature>
<feature type="binding site" evidence="6">
    <location>
        <begin position="268"/>
        <end position="271"/>
    </location>
    <ligand>
        <name>GTP</name>
        <dbReference type="ChEBI" id="CHEBI:37565"/>
    </ligand>
</feature>
<keyword evidence="10" id="KW-1185">Reference proteome</keyword>
<reference evidence="9 10" key="1">
    <citation type="submission" date="2024-02" db="EMBL/GenBank/DDBJ databases">
        <title>New especies of Spiribacter isolated from saline water.</title>
        <authorList>
            <person name="Leon M.J."/>
            <person name="De La Haba R."/>
            <person name="Sanchez-Porro C."/>
            <person name="Ventosa A."/>
        </authorList>
    </citation>
    <scope>NUCLEOTIDE SEQUENCE [LARGE SCALE GENOMIC DNA]</scope>
    <source>
        <strain evidence="10">ag22IC6-390</strain>
    </source>
</reference>
<dbReference type="InterPro" id="IPR025867">
    <property type="entry name" value="MnmE_helical"/>
</dbReference>
<feature type="binding site" evidence="6">
    <location>
        <position position="248"/>
    </location>
    <ligand>
        <name>K(+)</name>
        <dbReference type="ChEBI" id="CHEBI:29103"/>
    </ligand>
</feature>
<name>A0ABV3TCZ8_9GAMM</name>
<evidence type="ECO:0000256" key="2">
    <source>
        <dbReference type="ARBA" id="ARBA00022694"/>
    </source>
</evidence>
<comment type="similarity">
    <text evidence="1 6 7">Belongs to the TRAFAC class TrmE-Era-EngA-EngB-Septin-like GTPase superfamily. TrmE GTPase family.</text>
</comment>
<feature type="binding site" evidence="6">
    <location>
        <begin position="224"/>
        <end position="229"/>
    </location>
    <ligand>
        <name>GTP</name>
        <dbReference type="ChEBI" id="CHEBI:37565"/>
    </ligand>
</feature>
<dbReference type="InterPro" id="IPR005225">
    <property type="entry name" value="Small_GTP-bd"/>
</dbReference>
<dbReference type="PROSITE" id="PS51709">
    <property type="entry name" value="G_TRME"/>
    <property type="match status" value="1"/>
</dbReference>
<dbReference type="EMBL" id="JBAKFM010000003">
    <property type="protein sequence ID" value="MEX0469502.1"/>
    <property type="molecule type" value="Genomic_DNA"/>
</dbReference>
<feature type="binding site" evidence="6">
    <location>
        <position position="245"/>
    </location>
    <ligand>
        <name>K(+)</name>
        <dbReference type="ChEBI" id="CHEBI:29103"/>
    </ligand>
</feature>
<comment type="caution">
    <text evidence="9">The sequence shown here is derived from an EMBL/GenBank/DDBJ whole genome shotgun (WGS) entry which is preliminary data.</text>
</comment>
<feature type="binding site" evidence="6">
    <location>
        <position position="228"/>
    </location>
    <ligand>
        <name>Mg(2+)</name>
        <dbReference type="ChEBI" id="CHEBI:18420"/>
    </ligand>
</feature>
<gene>
    <name evidence="6 9" type="primary">mnmE</name>
    <name evidence="6" type="synonym">trmE</name>
    <name evidence="9" type="ORF">V6X73_07170</name>
</gene>
<evidence type="ECO:0000256" key="6">
    <source>
        <dbReference type="HAMAP-Rule" id="MF_00379"/>
    </source>
</evidence>
<dbReference type="PANTHER" id="PTHR42714">
    <property type="entry name" value="TRNA MODIFICATION GTPASE GTPBP3"/>
    <property type="match status" value="1"/>
</dbReference>